<feature type="domain" description="Methyltransferase type 11" evidence="1">
    <location>
        <begin position="64"/>
        <end position="160"/>
    </location>
</feature>
<proteinExistence type="predicted"/>
<dbReference type="AlphaFoldDB" id="A0AAD9QX79"/>
<dbReference type="CDD" id="cd02440">
    <property type="entry name" value="AdoMet_MTases"/>
    <property type="match status" value="1"/>
</dbReference>
<dbReference type="PANTHER" id="PTHR43591">
    <property type="entry name" value="METHYLTRANSFERASE"/>
    <property type="match status" value="1"/>
</dbReference>
<name>A0AAD9QX79_ACRCE</name>
<dbReference type="Proteomes" id="UP001249851">
    <property type="component" value="Unassembled WGS sequence"/>
</dbReference>
<gene>
    <name evidence="2" type="ORF">P5673_006096</name>
</gene>
<organism evidence="2 3">
    <name type="scientific">Acropora cervicornis</name>
    <name type="common">Staghorn coral</name>
    <dbReference type="NCBI Taxonomy" id="6130"/>
    <lineage>
        <taxon>Eukaryota</taxon>
        <taxon>Metazoa</taxon>
        <taxon>Cnidaria</taxon>
        <taxon>Anthozoa</taxon>
        <taxon>Hexacorallia</taxon>
        <taxon>Scleractinia</taxon>
        <taxon>Astrocoeniina</taxon>
        <taxon>Acroporidae</taxon>
        <taxon>Acropora</taxon>
    </lineage>
</organism>
<reference evidence="2" key="2">
    <citation type="journal article" date="2023" name="Science">
        <title>Genomic signatures of disease resistance in endangered staghorn corals.</title>
        <authorList>
            <person name="Vollmer S.V."/>
            <person name="Selwyn J.D."/>
            <person name="Despard B.A."/>
            <person name="Roesel C.L."/>
        </authorList>
    </citation>
    <scope>NUCLEOTIDE SEQUENCE</scope>
    <source>
        <strain evidence="2">K2</strain>
    </source>
</reference>
<protein>
    <submittedName>
        <fullName evidence="2">Methyltransferase-like protein 27</fullName>
    </submittedName>
</protein>
<dbReference type="InterPro" id="IPR029063">
    <property type="entry name" value="SAM-dependent_MTases_sf"/>
</dbReference>
<evidence type="ECO:0000259" key="1">
    <source>
        <dbReference type="Pfam" id="PF08241"/>
    </source>
</evidence>
<keyword evidence="2" id="KW-0808">Transferase</keyword>
<evidence type="ECO:0000313" key="2">
    <source>
        <dbReference type="EMBL" id="KAK2569197.1"/>
    </source>
</evidence>
<keyword evidence="2" id="KW-0489">Methyltransferase</keyword>
<reference evidence="2" key="1">
    <citation type="journal article" date="2023" name="G3 (Bethesda)">
        <title>Whole genome assembly and annotation of the endangered Caribbean coral Acropora cervicornis.</title>
        <authorList>
            <person name="Selwyn J.D."/>
            <person name="Vollmer S.V."/>
        </authorList>
    </citation>
    <scope>NUCLEOTIDE SEQUENCE</scope>
    <source>
        <strain evidence="2">K2</strain>
    </source>
</reference>
<dbReference type="InterPro" id="IPR013216">
    <property type="entry name" value="Methyltransf_11"/>
</dbReference>
<keyword evidence="3" id="KW-1185">Reference proteome</keyword>
<dbReference type="Pfam" id="PF08241">
    <property type="entry name" value="Methyltransf_11"/>
    <property type="match status" value="1"/>
</dbReference>
<dbReference type="GO" id="GO:0008757">
    <property type="term" value="F:S-adenosylmethionine-dependent methyltransferase activity"/>
    <property type="evidence" value="ECO:0007669"/>
    <property type="project" value="InterPro"/>
</dbReference>
<sequence length="223" mass="25680">MEGDGYQCNKHETLEDLLEFYKKAASNYDKDVKEHRGYIGHETSVEVFVRTLKQYNFSGDEMILDVGAGTGLVGEELSKRNFTNIDALDASEELLGEAKKKGIYKKHFVDVLGPEKHLNFQDNYYDAAIAVGVFTLNHVKAEGAMDEMARVVRPSGFVCFSIREDVLFEEKYGYQEKMNQLCKQQVWKLVSQTKEQYHSKNDFLKCFLYIYQVLETLESDADF</sequence>
<dbReference type="EMBL" id="JARQWQ010000010">
    <property type="protein sequence ID" value="KAK2569197.1"/>
    <property type="molecule type" value="Genomic_DNA"/>
</dbReference>
<dbReference type="Gene3D" id="3.40.50.150">
    <property type="entry name" value="Vaccinia Virus protein VP39"/>
    <property type="match status" value="1"/>
</dbReference>
<evidence type="ECO:0000313" key="3">
    <source>
        <dbReference type="Proteomes" id="UP001249851"/>
    </source>
</evidence>
<dbReference type="PANTHER" id="PTHR43591:SF101">
    <property type="entry name" value="METHYLTRANSFERASE-LIKE PROTEIN 27"/>
    <property type="match status" value="1"/>
</dbReference>
<comment type="caution">
    <text evidence="2">The sequence shown here is derived from an EMBL/GenBank/DDBJ whole genome shotgun (WGS) entry which is preliminary data.</text>
</comment>
<accession>A0AAD9QX79</accession>
<dbReference type="SUPFAM" id="SSF53335">
    <property type="entry name" value="S-adenosyl-L-methionine-dependent methyltransferases"/>
    <property type="match status" value="1"/>
</dbReference>
<dbReference type="GO" id="GO:0032259">
    <property type="term" value="P:methylation"/>
    <property type="evidence" value="ECO:0007669"/>
    <property type="project" value="UniProtKB-KW"/>
</dbReference>